<dbReference type="AlphaFoldDB" id="A0AAW2M3L5"/>
<reference evidence="1" key="2">
    <citation type="journal article" date="2024" name="Plant">
        <title>Genomic evolution and insights into agronomic trait innovations of Sesamum species.</title>
        <authorList>
            <person name="Miao H."/>
            <person name="Wang L."/>
            <person name="Qu L."/>
            <person name="Liu H."/>
            <person name="Sun Y."/>
            <person name="Le M."/>
            <person name="Wang Q."/>
            <person name="Wei S."/>
            <person name="Zheng Y."/>
            <person name="Lin W."/>
            <person name="Duan Y."/>
            <person name="Cao H."/>
            <person name="Xiong S."/>
            <person name="Wang X."/>
            <person name="Wei L."/>
            <person name="Li C."/>
            <person name="Ma Q."/>
            <person name="Ju M."/>
            <person name="Zhao R."/>
            <person name="Li G."/>
            <person name="Mu C."/>
            <person name="Tian Q."/>
            <person name="Mei H."/>
            <person name="Zhang T."/>
            <person name="Gao T."/>
            <person name="Zhang H."/>
        </authorList>
    </citation>
    <scope>NUCLEOTIDE SEQUENCE</scope>
    <source>
        <strain evidence="1">G02</strain>
    </source>
</reference>
<reference evidence="1" key="1">
    <citation type="submission" date="2020-06" db="EMBL/GenBank/DDBJ databases">
        <authorList>
            <person name="Li T."/>
            <person name="Hu X."/>
            <person name="Zhang T."/>
            <person name="Song X."/>
            <person name="Zhang H."/>
            <person name="Dai N."/>
            <person name="Sheng W."/>
            <person name="Hou X."/>
            <person name="Wei L."/>
        </authorList>
    </citation>
    <scope>NUCLEOTIDE SEQUENCE</scope>
    <source>
        <strain evidence="1">G02</strain>
        <tissue evidence="1">Leaf</tissue>
    </source>
</reference>
<dbReference type="EMBL" id="JACGWJ010000023">
    <property type="protein sequence ID" value="KAL0325071.1"/>
    <property type="molecule type" value="Genomic_DNA"/>
</dbReference>
<gene>
    <name evidence="1" type="ORF">Sradi_5076400</name>
</gene>
<sequence>MSNSQVGESRFKWSPRVRRLQRHAKIIASVMLLLAQVEARRLDKDLVEATFLDLDLVEGECLSQILVEAARLGLILVEACLG</sequence>
<proteinExistence type="predicted"/>
<evidence type="ECO:0000313" key="1">
    <source>
        <dbReference type="EMBL" id="KAL0325071.1"/>
    </source>
</evidence>
<organism evidence="1">
    <name type="scientific">Sesamum radiatum</name>
    <name type="common">Black benniseed</name>
    <dbReference type="NCBI Taxonomy" id="300843"/>
    <lineage>
        <taxon>Eukaryota</taxon>
        <taxon>Viridiplantae</taxon>
        <taxon>Streptophyta</taxon>
        <taxon>Embryophyta</taxon>
        <taxon>Tracheophyta</taxon>
        <taxon>Spermatophyta</taxon>
        <taxon>Magnoliopsida</taxon>
        <taxon>eudicotyledons</taxon>
        <taxon>Gunneridae</taxon>
        <taxon>Pentapetalae</taxon>
        <taxon>asterids</taxon>
        <taxon>lamiids</taxon>
        <taxon>Lamiales</taxon>
        <taxon>Pedaliaceae</taxon>
        <taxon>Sesamum</taxon>
    </lineage>
</organism>
<protein>
    <submittedName>
        <fullName evidence="1">Uncharacterized protein</fullName>
    </submittedName>
</protein>
<name>A0AAW2M3L5_SESRA</name>
<accession>A0AAW2M3L5</accession>
<comment type="caution">
    <text evidence="1">The sequence shown here is derived from an EMBL/GenBank/DDBJ whole genome shotgun (WGS) entry which is preliminary data.</text>
</comment>